<feature type="compositionally biased region" description="Basic and acidic residues" evidence="2">
    <location>
        <begin position="260"/>
        <end position="284"/>
    </location>
</feature>
<dbReference type="InterPro" id="IPR031597">
    <property type="entry name" value="KELK"/>
</dbReference>
<evidence type="ECO:0000313" key="4">
    <source>
        <dbReference type="EMBL" id="CAI8023589.1"/>
    </source>
</evidence>
<dbReference type="Gene3D" id="1.10.287.1490">
    <property type="match status" value="1"/>
</dbReference>
<evidence type="ECO:0000256" key="2">
    <source>
        <dbReference type="SAM" id="MobiDB-lite"/>
    </source>
</evidence>
<reference evidence="4" key="1">
    <citation type="submission" date="2023-03" db="EMBL/GenBank/DDBJ databases">
        <authorList>
            <person name="Steffen K."/>
            <person name="Cardenas P."/>
        </authorList>
    </citation>
    <scope>NUCLEOTIDE SEQUENCE</scope>
</reference>
<evidence type="ECO:0000256" key="1">
    <source>
        <dbReference type="ARBA" id="ARBA00023054"/>
    </source>
</evidence>
<dbReference type="AlphaFoldDB" id="A0AA35WKD1"/>
<organism evidence="4 5">
    <name type="scientific">Geodia barretti</name>
    <name type="common">Barrett's horny sponge</name>
    <dbReference type="NCBI Taxonomy" id="519541"/>
    <lineage>
        <taxon>Eukaryota</taxon>
        <taxon>Metazoa</taxon>
        <taxon>Porifera</taxon>
        <taxon>Demospongiae</taxon>
        <taxon>Heteroscleromorpha</taxon>
        <taxon>Tetractinellida</taxon>
        <taxon>Astrophorina</taxon>
        <taxon>Geodiidae</taxon>
        <taxon>Geodia</taxon>
    </lineage>
</organism>
<dbReference type="Pfam" id="PF15796">
    <property type="entry name" value="KELK"/>
    <property type="match status" value="1"/>
</dbReference>
<keyword evidence="1" id="KW-0175">Coiled coil</keyword>
<feature type="non-terminal residue" evidence="4">
    <location>
        <position position="1"/>
    </location>
</feature>
<feature type="domain" description="KELK-motif containing" evidence="3">
    <location>
        <begin position="111"/>
        <end position="190"/>
    </location>
</feature>
<evidence type="ECO:0000313" key="5">
    <source>
        <dbReference type="Proteomes" id="UP001174909"/>
    </source>
</evidence>
<dbReference type="GO" id="GO:0016301">
    <property type="term" value="F:kinase activity"/>
    <property type="evidence" value="ECO:0007669"/>
    <property type="project" value="UniProtKB-KW"/>
</dbReference>
<comment type="caution">
    <text evidence="4">The sequence shown here is derived from an EMBL/GenBank/DDBJ whole genome shotgun (WGS) entry which is preliminary data.</text>
</comment>
<feature type="non-terminal residue" evidence="4">
    <location>
        <position position="319"/>
    </location>
</feature>
<accession>A0AA35WKD1</accession>
<keyword evidence="4" id="KW-0808">Transferase</keyword>
<keyword evidence="4" id="KW-0418">Kinase</keyword>
<gene>
    <name evidence="4" type="ORF">GBAR_LOCUS13762</name>
</gene>
<protein>
    <submittedName>
        <fullName evidence="4">Serine/threonine-protein kinase MRCK beta</fullName>
    </submittedName>
</protein>
<feature type="region of interest" description="Disordered" evidence="2">
    <location>
        <begin position="241"/>
        <end position="294"/>
    </location>
</feature>
<name>A0AA35WKD1_GEOBA</name>
<proteinExistence type="predicted"/>
<evidence type="ECO:0000259" key="3">
    <source>
        <dbReference type="Pfam" id="PF15796"/>
    </source>
</evidence>
<sequence length="319" mass="36332">LPSFSLPLSLSSSSFARIFSYFPLFFPPLSFLPLPLSLLLVYYFTLSHLSLPTSLPPFLPPSLPPYLCRSASAEVRRERSRLQREVESLKEQLATRVANEKPASSGGEVTKMRTLERTSRTLKSDKAQLQEEIAGLREELAGKDKDVREAKAAYRESQDEITRITDKLNDTRAHKVKYSRLAREKEEEIEEKVNKIETLRKTNRESERERRGLLQDLEEMRGDLKQALKQKNRAEAAVAAMEEELQSAKSAQRRSGSRPATEDSRKEIQKLQAQLEEKEADLKDSVSSVQTKHTAELQRLKEMLAATETTNTDLQKEVS</sequence>
<dbReference type="Proteomes" id="UP001174909">
    <property type="component" value="Unassembled WGS sequence"/>
</dbReference>
<keyword evidence="5" id="KW-1185">Reference proteome</keyword>
<feature type="region of interest" description="Disordered" evidence="2">
    <location>
        <begin position="300"/>
        <end position="319"/>
    </location>
</feature>
<dbReference type="EMBL" id="CASHTH010002014">
    <property type="protein sequence ID" value="CAI8023589.1"/>
    <property type="molecule type" value="Genomic_DNA"/>
</dbReference>